<dbReference type="Pfam" id="PF00875">
    <property type="entry name" value="DNA_photolyase"/>
    <property type="match status" value="1"/>
</dbReference>
<sequence>MAAKRTILWFRKGLRVHDNPALVKACEGASAVQPVFVLDPWFIKPERVGANRLRFLLESLTDLDASLRARGSSLLVLHGDPARVIPAALEAWRCDRLCYEFDTEPYAQKRDASVNEAARALGVEVHAPVSHTLWDLDRLLAKCPRGEPPTAYASFLKIAHGVGPVPPVAPDVPSITPLSDGDALSDGKDLVDALRDVVTGSGIPSLERLGYEPIKAGEGFPARGGETEGLARLRKMLARTTYIAEFKKPQTNPTELWTPVLGKEGKVKGAPPANPFEAAKKSSKEPKSTQLAEAFMAPATTALSPYLKFGCVSPRTFWHELRAVLDVELGGKHSKPPESLEGQLLWREFYYLAGYGTPNYDRMAGNRICRQIPWTWDEERLAAWEESRTGFPWIDACMMQLKQEGWMHHLARHAVACFLTRGDLFVHWEAGAAVFDRELVDADWALNNGNWMWLSCSCFFYQYFRVYGPVSFGKKYDKEGAYIRKYLPQLKDMPAKYIYEPWTAPIEVQRKAGCVVGVDYPAPIVDHAVASKECIEKIAAAYNAHKNGTAGSIVAAGKKRKAGDGV</sequence>
<keyword evidence="9" id="KW-1185">Reference proteome</keyword>
<dbReference type="Proteomes" id="UP000002009">
    <property type="component" value="Chromosome 10"/>
</dbReference>
<dbReference type="GO" id="GO:0003677">
    <property type="term" value="F:DNA binding"/>
    <property type="evidence" value="ECO:0007669"/>
    <property type="project" value="TreeGrafter"/>
</dbReference>
<evidence type="ECO:0000256" key="3">
    <source>
        <dbReference type="ARBA" id="ARBA00022827"/>
    </source>
</evidence>
<dbReference type="GO" id="GO:0032922">
    <property type="term" value="P:circadian regulation of gene expression"/>
    <property type="evidence" value="ECO:0007669"/>
    <property type="project" value="TreeGrafter"/>
</dbReference>
<dbReference type="OMA" id="YTVFTPY"/>
<dbReference type="InterPro" id="IPR036155">
    <property type="entry name" value="Crypto/Photolyase_N_sf"/>
</dbReference>
<dbReference type="Gene3D" id="1.10.579.10">
    <property type="entry name" value="DNA Cyclobutane Dipyrimidine Photolyase, subunit A, domain 3"/>
    <property type="match status" value="1"/>
</dbReference>
<dbReference type="PANTHER" id="PTHR11455:SF9">
    <property type="entry name" value="CRYPTOCHROME CIRCADIAN CLOCK 5 ISOFORM X1"/>
    <property type="match status" value="1"/>
</dbReference>
<accession>C1FH66</accession>
<comment type="cofactor">
    <cofactor evidence="4">
        <name>FAD</name>
        <dbReference type="ChEBI" id="CHEBI:57692"/>
    </cofactor>
    <text evidence="4">Binds 1 FAD per subunit.</text>
</comment>
<dbReference type="InterPro" id="IPR002081">
    <property type="entry name" value="Cryptochrome/DNA_photolyase_1"/>
</dbReference>
<dbReference type="FunCoup" id="C1FH66">
    <property type="interactions" value="999"/>
</dbReference>
<dbReference type="KEGG" id="mis:MICPUN_61974"/>
<dbReference type="SUPFAM" id="SSF48173">
    <property type="entry name" value="Cryptochrome/photolyase FAD-binding domain"/>
    <property type="match status" value="1"/>
</dbReference>
<evidence type="ECO:0000256" key="4">
    <source>
        <dbReference type="PIRSR" id="PIRSR602081-1"/>
    </source>
</evidence>
<feature type="binding site" evidence="4">
    <location>
        <begin position="343"/>
        <end position="350"/>
    </location>
    <ligand>
        <name>FAD</name>
        <dbReference type="ChEBI" id="CHEBI:57692"/>
    </ligand>
</feature>
<dbReference type="PROSITE" id="PS51645">
    <property type="entry name" value="PHR_CRY_ALPHA_BETA"/>
    <property type="match status" value="1"/>
</dbReference>
<dbReference type="EMBL" id="CP001576">
    <property type="protein sequence ID" value="ACO70043.1"/>
    <property type="molecule type" value="Genomic_DNA"/>
</dbReference>
<dbReference type="RefSeq" id="XP_002508785.1">
    <property type="nucleotide sequence ID" value="XM_002508739.1"/>
</dbReference>
<dbReference type="GO" id="GO:0071949">
    <property type="term" value="F:FAD binding"/>
    <property type="evidence" value="ECO:0007669"/>
    <property type="project" value="TreeGrafter"/>
</dbReference>
<gene>
    <name evidence="8" type="ORF">MICPUN_61974</name>
</gene>
<dbReference type="InterPro" id="IPR014729">
    <property type="entry name" value="Rossmann-like_a/b/a_fold"/>
</dbReference>
<keyword evidence="2 4" id="KW-0285">Flavoprotein</keyword>
<reference evidence="8 9" key="1">
    <citation type="journal article" date="2009" name="Science">
        <title>Green evolution and dynamic adaptations revealed by genomes of the marine picoeukaryotes Micromonas.</title>
        <authorList>
            <person name="Worden A.Z."/>
            <person name="Lee J.H."/>
            <person name="Mock T."/>
            <person name="Rouze P."/>
            <person name="Simmons M.P."/>
            <person name="Aerts A.L."/>
            <person name="Allen A.E."/>
            <person name="Cuvelier M.L."/>
            <person name="Derelle E."/>
            <person name="Everett M.V."/>
            <person name="Foulon E."/>
            <person name="Grimwood J."/>
            <person name="Gundlach H."/>
            <person name="Henrissat B."/>
            <person name="Napoli C."/>
            <person name="McDonald S.M."/>
            <person name="Parker M.S."/>
            <person name="Rombauts S."/>
            <person name="Salamov A."/>
            <person name="Von Dassow P."/>
            <person name="Badger J.H."/>
            <person name="Coutinho P.M."/>
            <person name="Demir E."/>
            <person name="Dubchak I."/>
            <person name="Gentemann C."/>
            <person name="Eikrem W."/>
            <person name="Gready J.E."/>
            <person name="John U."/>
            <person name="Lanier W."/>
            <person name="Lindquist E.A."/>
            <person name="Lucas S."/>
            <person name="Mayer K.F."/>
            <person name="Moreau H."/>
            <person name="Not F."/>
            <person name="Otillar R."/>
            <person name="Panaud O."/>
            <person name="Pangilinan J."/>
            <person name="Paulsen I."/>
            <person name="Piegu B."/>
            <person name="Poliakov A."/>
            <person name="Robbens S."/>
            <person name="Schmutz J."/>
            <person name="Toulza E."/>
            <person name="Wyss T."/>
            <person name="Zelensky A."/>
            <person name="Zhou K."/>
            <person name="Armbrust E.V."/>
            <person name="Bhattacharya D."/>
            <person name="Goodenough U.W."/>
            <person name="Van de Peer Y."/>
            <person name="Grigoriev I.V."/>
        </authorList>
    </citation>
    <scope>NUCLEOTIDE SEQUENCE [LARGE SCALE GENOMIC DNA]</scope>
    <source>
        <strain evidence="9">RCC299 / NOUM17</strain>
    </source>
</reference>
<feature type="site" description="Electron transfer via tryptophanyl radical" evidence="5">
    <location>
        <position position="451"/>
    </location>
</feature>
<feature type="region of interest" description="Disordered" evidence="6">
    <location>
        <begin position="263"/>
        <end position="287"/>
    </location>
</feature>
<dbReference type="SUPFAM" id="SSF52425">
    <property type="entry name" value="Cryptochrome/photolyase, N-terminal domain"/>
    <property type="match status" value="1"/>
</dbReference>
<evidence type="ECO:0000256" key="1">
    <source>
        <dbReference type="ARBA" id="ARBA00005862"/>
    </source>
</evidence>
<keyword evidence="3 4" id="KW-0274">FAD</keyword>
<evidence type="ECO:0000256" key="5">
    <source>
        <dbReference type="PIRSR" id="PIRSR602081-2"/>
    </source>
</evidence>
<comment type="similarity">
    <text evidence="1">Belongs to the DNA photolyase class-1 family.</text>
</comment>
<organism evidence="8 9">
    <name type="scientific">Micromonas commoda (strain RCC299 / NOUM17 / CCMP2709)</name>
    <name type="common">Picoplanktonic green alga</name>
    <dbReference type="NCBI Taxonomy" id="296587"/>
    <lineage>
        <taxon>Eukaryota</taxon>
        <taxon>Viridiplantae</taxon>
        <taxon>Chlorophyta</taxon>
        <taxon>Mamiellophyceae</taxon>
        <taxon>Mamiellales</taxon>
        <taxon>Mamiellaceae</taxon>
        <taxon>Micromonas</taxon>
    </lineage>
</organism>
<dbReference type="PANTHER" id="PTHR11455">
    <property type="entry name" value="CRYPTOCHROME"/>
    <property type="match status" value="1"/>
</dbReference>
<dbReference type="GO" id="GO:0005737">
    <property type="term" value="C:cytoplasm"/>
    <property type="evidence" value="ECO:0007669"/>
    <property type="project" value="TreeGrafter"/>
</dbReference>
<dbReference type="Gene3D" id="1.25.40.80">
    <property type="match status" value="2"/>
</dbReference>
<evidence type="ECO:0000313" key="9">
    <source>
        <dbReference type="Proteomes" id="UP000002009"/>
    </source>
</evidence>
<dbReference type="OrthoDB" id="435881at2759"/>
<feature type="site" description="Electron transfer via tryptophanyl radical" evidence="5">
    <location>
        <position position="374"/>
    </location>
</feature>
<dbReference type="InterPro" id="IPR006050">
    <property type="entry name" value="DNA_photolyase_N"/>
</dbReference>
<feature type="binding site" evidence="4">
    <location>
        <begin position="300"/>
        <end position="304"/>
    </location>
    <ligand>
        <name>FAD</name>
        <dbReference type="ChEBI" id="CHEBI:57692"/>
    </ligand>
</feature>
<dbReference type="InParanoid" id="C1FH66"/>
<dbReference type="eggNOG" id="KOG0133">
    <property type="taxonomic scope" value="Eukaryota"/>
</dbReference>
<feature type="domain" description="Photolyase/cryptochrome alpha/beta" evidence="7">
    <location>
        <begin position="4"/>
        <end position="133"/>
    </location>
</feature>
<dbReference type="AlphaFoldDB" id="C1FH66"/>
<evidence type="ECO:0000256" key="2">
    <source>
        <dbReference type="ARBA" id="ARBA00022630"/>
    </source>
</evidence>
<feature type="site" description="Electron transfer via tryptophanyl radical" evidence="5">
    <location>
        <position position="428"/>
    </location>
</feature>
<name>C1FH66_MICCC</name>
<feature type="compositionally biased region" description="Basic and acidic residues" evidence="6">
    <location>
        <begin position="278"/>
        <end position="287"/>
    </location>
</feature>
<proteinExistence type="inferred from homology"/>
<dbReference type="GO" id="GO:0005634">
    <property type="term" value="C:nucleus"/>
    <property type="evidence" value="ECO:0007669"/>
    <property type="project" value="TreeGrafter"/>
</dbReference>
<dbReference type="InterPro" id="IPR005101">
    <property type="entry name" value="Cryptochr/Photolyase_FAD-bd"/>
</dbReference>
<feature type="binding site" evidence="4">
    <location>
        <begin position="441"/>
        <end position="443"/>
    </location>
    <ligand>
        <name>FAD</name>
        <dbReference type="ChEBI" id="CHEBI:57692"/>
    </ligand>
</feature>
<dbReference type="GO" id="GO:0003904">
    <property type="term" value="F:deoxyribodipyrimidine photo-lyase activity"/>
    <property type="evidence" value="ECO:0007669"/>
    <property type="project" value="TreeGrafter"/>
</dbReference>
<dbReference type="STRING" id="296587.C1FH66"/>
<protein>
    <recommendedName>
        <fullName evidence="7">Photolyase/cryptochrome alpha/beta domain-containing protein</fullName>
    </recommendedName>
</protein>
<evidence type="ECO:0000259" key="7">
    <source>
        <dbReference type="PROSITE" id="PS51645"/>
    </source>
</evidence>
<dbReference type="Gene3D" id="3.40.50.620">
    <property type="entry name" value="HUPs"/>
    <property type="match status" value="1"/>
</dbReference>
<evidence type="ECO:0000256" key="6">
    <source>
        <dbReference type="SAM" id="MobiDB-lite"/>
    </source>
</evidence>
<dbReference type="GO" id="GO:0043153">
    <property type="term" value="P:entrainment of circadian clock by photoperiod"/>
    <property type="evidence" value="ECO:0007669"/>
    <property type="project" value="TreeGrafter"/>
</dbReference>
<dbReference type="InterPro" id="IPR036134">
    <property type="entry name" value="Crypto/Photolyase_FAD-like_sf"/>
</dbReference>
<evidence type="ECO:0000313" key="8">
    <source>
        <dbReference type="EMBL" id="ACO70043.1"/>
    </source>
</evidence>
<dbReference type="Pfam" id="PF03441">
    <property type="entry name" value="FAD_binding_7"/>
    <property type="match status" value="1"/>
</dbReference>
<dbReference type="GeneID" id="8246791"/>